<dbReference type="Gene3D" id="3.20.20.80">
    <property type="entry name" value="Glycosidases"/>
    <property type="match status" value="1"/>
</dbReference>
<sequence>MSTTQPSPATDRAVVPSGAAKPSGARSREPASTYRVQINARRPLGAAAESIGYLHRLGADWVYLSPLLQSAEGSDHGYDVVDHHRTDEVRGGAKGLATLADAAHANGMGVLADIVPNHVGVAVPRESVWWWQLLREGRSSPYANYFDVDWAAGDGKLRIPVLGGEPETEAAELDRLELRDGVLAYYDNEYPIAPGTESGTPQQVHDSQHYRLVNWQRADAELNYRRFFAVNSLAAITVERPEVFTDSHAEIARWIGAGAVDGLRVDHPDGLADPGGYLQSLAALTDGRYVLVEKILEPGEQLPDRWACAGTTGYDALAVLDRLLTDPAGQPALDALDTTLRGAPAVWPDLVHQAKREVADGILHSEVLRLARLVLQIDRADDAIAELLTCFPVYRSYLPQYGAGYLAEAVDTAVARRPDLAEVLVLLHRRLLETDTELSRRFQQTSGMVMAKGVEDCAFYRWPRLVSLTEVGADPSIFALSPSEFHQTQQQRLADWPHSMVNQSTHDTKRGEDVRARVAVLSEISDQWALAVPRWLQLAPLSDGPLANLLLQTAIGAWPIERDRLQEYAVKAAREAQVSTSWTAVNDAFEAQMSAFVDALYDHPQLHREFTELAARLTPPGWSNSLSAKLITLAGVGVPDVYQGTEIWENSLVDPDNRRSVDLDGLDRQLADLDRRAASGLTPDIDASGDAKLLVTSRALRLRRDRPDLFTGYRPLTAGGPAAEHLIGFDRGAAIVLATRLSVGLRARGGWADTTVELPGEPAGGQWRDALTGNSFAPGTTRVSTVLERLPVALLVPSE</sequence>
<keyword evidence="4" id="KW-1185">Reference proteome</keyword>
<dbReference type="GO" id="GO:0005992">
    <property type="term" value="P:trehalose biosynthetic process"/>
    <property type="evidence" value="ECO:0007669"/>
    <property type="project" value="TreeGrafter"/>
</dbReference>
<dbReference type="InterPro" id="IPR006047">
    <property type="entry name" value="GH13_cat_dom"/>
</dbReference>
<feature type="domain" description="Glycosyl hydrolase family 13 catalytic" evidence="2">
    <location>
        <begin position="37"/>
        <end position="698"/>
    </location>
</feature>
<feature type="region of interest" description="Disordered" evidence="1">
    <location>
        <begin position="1"/>
        <end position="32"/>
    </location>
</feature>
<dbReference type="InterPro" id="IPR012767">
    <property type="entry name" value="Trehalose_TreY"/>
</dbReference>
<protein>
    <submittedName>
        <fullName evidence="3">Malto-oligosyltrehalose synthase</fullName>
    </submittedName>
</protein>
<accession>A0A849A4V0</accession>
<dbReference type="InterPro" id="IPR017853">
    <property type="entry name" value="GH"/>
</dbReference>
<dbReference type="SMART" id="SM00642">
    <property type="entry name" value="Aamy"/>
    <property type="match status" value="1"/>
</dbReference>
<gene>
    <name evidence="3" type="primary">treY</name>
    <name evidence="3" type="ORF">HKD39_01335</name>
</gene>
<dbReference type="AlphaFoldDB" id="A0A849A4V0"/>
<evidence type="ECO:0000313" key="4">
    <source>
        <dbReference type="Proteomes" id="UP000562984"/>
    </source>
</evidence>
<dbReference type="RefSeq" id="WP_171198028.1">
    <property type="nucleotide sequence ID" value="NZ_JABEND010000001.1"/>
</dbReference>
<dbReference type="EMBL" id="JABEND010000001">
    <property type="protein sequence ID" value="NNG34383.1"/>
    <property type="molecule type" value="Genomic_DNA"/>
</dbReference>
<name>A0A849A4V0_9ACTN</name>
<dbReference type="Pfam" id="PF00128">
    <property type="entry name" value="Alpha-amylase"/>
    <property type="match status" value="1"/>
</dbReference>
<proteinExistence type="predicted"/>
<evidence type="ECO:0000313" key="3">
    <source>
        <dbReference type="EMBL" id="NNG34383.1"/>
    </source>
</evidence>
<dbReference type="PANTHER" id="PTHR10357:SF216">
    <property type="entry name" value="MALTOOLIGOSYL TREHALOSE SYNTHASE-RELATED"/>
    <property type="match status" value="1"/>
</dbReference>
<dbReference type="Gene3D" id="3.30.1590.10">
    <property type="entry name" value="Maltooligosyl trehalose synthase, domain 2"/>
    <property type="match status" value="1"/>
</dbReference>
<organism evidence="3 4">
    <name type="scientific">Nakamurella aerolata</name>
    <dbReference type="NCBI Taxonomy" id="1656892"/>
    <lineage>
        <taxon>Bacteria</taxon>
        <taxon>Bacillati</taxon>
        <taxon>Actinomycetota</taxon>
        <taxon>Actinomycetes</taxon>
        <taxon>Nakamurellales</taxon>
        <taxon>Nakamurellaceae</taxon>
        <taxon>Nakamurella</taxon>
    </lineage>
</organism>
<dbReference type="NCBIfam" id="TIGR02401">
    <property type="entry name" value="trehalose_TreY"/>
    <property type="match status" value="1"/>
</dbReference>
<comment type="caution">
    <text evidence="3">The sequence shown here is derived from an EMBL/GenBank/DDBJ whole genome shotgun (WGS) entry which is preliminary data.</text>
</comment>
<dbReference type="PANTHER" id="PTHR10357">
    <property type="entry name" value="ALPHA-AMYLASE FAMILY MEMBER"/>
    <property type="match status" value="1"/>
</dbReference>
<dbReference type="GO" id="GO:0047470">
    <property type="term" value="F:(1,4)-alpha-D-glucan 1-alpha-D-glucosylmutase activity"/>
    <property type="evidence" value="ECO:0007669"/>
    <property type="project" value="TreeGrafter"/>
</dbReference>
<dbReference type="CDD" id="cd11336">
    <property type="entry name" value="AmyAc_MTSase"/>
    <property type="match status" value="1"/>
</dbReference>
<dbReference type="Gene3D" id="1.10.10.470">
    <property type="entry name" value="Maltooligosyl trehalose synthase, domain 4"/>
    <property type="match status" value="1"/>
</dbReference>
<dbReference type="GO" id="GO:0030980">
    <property type="term" value="P:alpha-glucan catabolic process"/>
    <property type="evidence" value="ECO:0007669"/>
    <property type="project" value="TreeGrafter"/>
</dbReference>
<dbReference type="Gene3D" id="1.10.150.200">
    <property type="entry name" value="Maltooligosyl trehalose synthase, domain 3"/>
    <property type="match status" value="1"/>
</dbReference>
<evidence type="ECO:0000259" key="2">
    <source>
        <dbReference type="SMART" id="SM00642"/>
    </source>
</evidence>
<dbReference type="SUPFAM" id="SSF51445">
    <property type="entry name" value="(Trans)glycosidases"/>
    <property type="match status" value="1"/>
</dbReference>
<evidence type="ECO:0000256" key="1">
    <source>
        <dbReference type="SAM" id="MobiDB-lite"/>
    </source>
</evidence>
<reference evidence="3 4" key="1">
    <citation type="submission" date="2020-05" db="EMBL/GenBank/DDBJ databases">
        <title>Nakamurella sp. DB0629 isolated from air conditioner.</title>
        <authorList>
            <person name="Kim D.H."/>
            <person name="Kim D.-U."/>
        </authorList>
    </citation>
    <scope>NUCLEOTIDE SEQUENCE [LARGE SCALE GENOMIC DNA]</scope>
    <source>
        <strain evidence="3 4">DB0629</strain>
    </source>
</reference>
<dbReference type="Proteomes" id="UP000562984">
    <property type="component" value="Unassembled WGS sequence"/>
</dbReference>
<dbReference type="InterPro" id="IPR013797">
    <property type="entry name" value="Maltooligo_trehalose_synth_4"/>
</dbReference>